<evidence type="ECO:0000313" key="2">
    <source>
        <dbReference type="EMBL" id="KAH6682305.1"/>
    </source>
</evidence>
<dbReference type="Pfam" id="PF00646">
    <property type="entry name" value="F-box"/>
    <property type="match status" value="1"/>
</dbReference>
<feature type="domain" description="F-box" evidence="1">
    <location>
        <begin position="15"/>
        <end position="67"/>
    </location>
</feature>
<reference evidence="2" key="1">
    <citation type="journal article" date="2021" name="Nat. Commun.">
        <title>Genetic determinants of endophytism in the Arabidopsis root mycobiome.</title>
        <authorList>
            <person name="Mesny F."/>
            <person name="Miyauchi S."/>
            <person name="Thiergart T."/>
            <person name="Pickel B."/>
            <person name="Atanasova L."/>
            <person name="Karlsson M."/>
            <person name="Huettel B."/>
            <person name="Barry K.W."/>
            <person name="Haridas S."/>
            <person name="Chen C."/>
            <person name="Bauer D."/>
            <person name="Andreopoulos W."/>
            <person name="Pangilinan J."/>
            <person name="LaButti K."/>
            <person name="Riley R."/>
            <person name="Lipzen A."/>
            <person name="Clum A."/>
            <person name="Drula E."/>
            <person name="Henrissat B."/>
            <person name="Kohler A."/>
            <person name="Grigoriev I.V."/>
            <person name="Martin F.M."/>
            <person name="Hacquard S."/>
        </authorList>
    </citation>
    <scope>NUCLEOTIDE SEQUENCE</scope>
    <source>
        <strain evidence="2">MPI-SDFR-AT-0117</strain>
    </source>
</reference>
<protein>
    <recommendedName>
        <fullName evidence="1">F-box domain-containing protein</fullName>
    </recommendedName>
</protein>
<dbReference type="InterPro" id="IPR036047">
    <property type="entry name" value="F-box-like_dom_sf"/>
</dbReference>
<evidence type="ECO:0000313" key="3">
    <source>
        <dbReference type="Proteomes" id="UP000770015"/>
    </source>
</evidence>
<sequence length="531" mass="59808">MDLPSLSLLSLETEPLTLMRLPTELLESIAQELPPEDLPVLVTVNKRLRDISQRFIFEAIDIEWGTRAAPAKMERLLRCIQDNPHLADLVRNLTFSRPEDDDDFFAEIGHDDARISIQHLTDDTLDNMVKKLGLVEFHEPIAERMRSGKVVAIVPLLIAQFPRLENLRLYGPIAEKQMLLALAIGRSYADSIKTGQDDPARRFGLIRAVVSEMDMTDDTLDEPARVTAMGYIYLSRLEYLAVHIPYGTPAKWPLEEKPTPTNLQLLKIEVYRKDSLGAELVKMLVKACPALRFLHYFTIWHSDDPSGLDLTELSSVLQAATGPIRGLDLDLARVPFSPVQARTTTMLGVVGMVFGGSGLIEIEQSESFVTGELQLASMAHVEWLNLTWVHLFGLAPGSNLPLGPSTFPPGMTHLTIVSSKLERQEHHFWRLLDRVRAARDFVSVCRTYAPHLEEIRFRHSTFTQHPLEGRIRRDLQRAAELSSVEIAFDLEAFSVYSLTTPGEDEEVPHDWQWLVPDEAVEDDGASQVSLD</sequence>
<dbReference type="EMBL" id="JAGSXJ010000018">
    <property type="protein sequence ID" value="KAH6682305.1"/>
    <property type="molecule type" value="Genomic_DNA"/>
</dbReference>
<dbReference type="CDD" id="cd09917">
    <property type="entry name" value="F-box_SF"/>
    <property type="match status" value="1"/>
</dbReference>
<dbReference type="Proteomes" id="UP000770015">
    <property type="component" value="Unassembled WGS sequence"/>
</dbReference>
<proteinExistence type="predicted"/>
<name>A0A9P8V8E0_9PEZI</name>
<comment type="caution">
    <text evidence="2">The sequence shown here is derived from an EMBL/GenBank/DDBJ whole genome shotgun (WGS) entry which is preliminary data.</text>
</comment>
<evidence type="ECO:0000259" key="1">
    <source>
        <dbReference type="PROSITE" id="PS50181"/>
    </source>
</evidence>
<dbReference type="SMART" id="SM00256">
    <property type="entry name" value="FBOX"/>
    <property type="match status" value="1"/>
</dbReference>
<gene>
    <name evidence="2" type="ORF">F5X68DRAFT_242970</name>
</gene>
<keyword evidence="3" id="KW-1185">Reference proteome</keyword>
<dbReference type="SUPFAM" id="SSF81383">
    <property type="entry name" value="F-box domain"/>
    <property type="match status" value="1"/>
</dbReference>
<dbReference type="PROSITE" id="PS50181">
    <property type="entry name" value="FBOX"/>
    <property type="match status" value="1"/>
</dbReference>
<accession>A0A9P8V8E0</accession>
<dbReference type="AlphaFoldDB" id="A0A9P8V8E0"/>
<organism evidence="2 3">
    <name type="scientific">Plectosphaerella plurivora</name>
    <dbReference type="NCBI Taxonomy" id="936078"/>
    <lineage>
        <taxon>Eukaryota</taxon>
        <taxon>Fungi</taxon>
        <taxon>Dikarya</taxon>
        <taxon>Ascomycota</taxon>
        <taxon>Pezizomycotina</taxon>
        <taxon>Sordariomycetes</taxon>
        <taxon>Hypocreomycetidae</taxon>
        <taxon>Glomerellales</taxon>
        <taxon>Plectosphaerellaceae</taxon>
        <taxon>Plectosphaerella</taxon>
    </lineage>
</organism>
<dbReference type="InterPro" id="IPR001810">
    <property type="entry name" value="F-box_dom"/>
</dbReference>